<protein>
    <recommendedName>
        <fullName evidence="9">POTRA domain-containing protein</fullName>
    </recommendedName>
</protein>
<dbReference type="EMBL" id="LNQE01000368">
    <property type="protein sequence ID" value="KUG27050.1"/>
    <property type="molecule type" value="Genomic_DNA"/>
</dbReference>
<evidence type="ECO:0000256" key="6">
    <source>
        <dbReference type="ARBA" id="ARBA00022989"/>
    </source>
</evidence>
<keyword evidence="4" id="KW-0132">Cell division</keyword>
<dbReference type="PANTHER" id="PTHR35851:SF1">
    <property type="entry name" value="CELL DIVISION PROTEIN FTSQ"/>
    <property type="match status" value="1"/>
</dbReference>
<evidence type="ECO:0000313" key="10">
    <source>
        <dbReference type="EMBL" id="KUG27050.1"/>
    </source>
</evidence>
<dbReference type="InterPro" id="IPR013685">
    <property type="entry name" value="POTRA_FtsQ_type"/>
</dbReference>
<evidence type="ECO:0000259" key="9">
    <source>
        <dbReference type="PROSITE" id="PS51779"/>
    </source>
</evidence>
<keyword evidence="8" id="KW-0131">Cell cycle</keyword>
<keyword evidence="2" id="KW-1003">Cell membrane</keyword>
<keyword evidence="5" id="KW-0812">Transmembrane</keyword>
<keyword evidence="7" id="KW-0472">Membrane</keyword>
<comment type="caution">
    <text evidence="10">The sequence shown here is derived from an EMBL/GenBank/DDBJ whole genome shotgun (WGS) entry which is preliminary data.</text>
</comment>
<reference evidence="10" key="1">
    <citation type="journal article" date="2015" name="Proc. Natl. Acad. Sci. U.S.A.">
        <title>Networks of energetic and metabolic interactions define dynamics in microbial communities.</title>
        <authorList>
            <person name="Embree M."/>
            <person name="Liu J.K."/>
            <person name="Al-Bassam M.M."/>
            <person name="Zengler K."/>
        </authorList>
    </citation>
    <scope>NUCLEOTIDE SEQUENCE</scope>
</reference>
<dbReference type="AlphaFoldDB" id="A0A0W8G1P9"/>
<gene>
    <name evidence="10" type="ORF">ASZ90_003102</name>
</gene>
<dbReference type="PANTHER" id="PTHR35851">
    <property type="entry name" value="CELL DIVISION PROTEIN FTSQ"/>
    <property type="match status" value="1"/>
</dbReference>
<dbReference type="InterPro" id="IPR034746">
    <property type="entry name" value="POTRA"/>
</dbReference>
<dbReference type="PROSITE" id="PS51779">
    <property type="entry name" value="POTRA"/>
    <property type="match status" value="1"/>
</dbReference>
<evidence type="ECO:0000256" key="3">
    <source>
        <dbReference type="ARBA" id="ARBA00022519"/>
    </source>
</evidence>
<dbReference type="GO" id="GO:0090529">
    <property type="term" value="P:cell septum assembly"/>
    <property type="evidence" value="ECO:0007669"/>
    <property type="project" value="InterPro"/>
</dbReference>
<dbReference type="GO" id="GO:0016020">
    <property type="term" value="C:membrane"/>
    <property type="evidence" value="ECO:0007669"/>
    <property type="project" value="UniProtKB-SubCell"/>
</dbReference>
<evidence type="ECO:0000256" key="5">
    <source>
        <dbReference type="ARBA" id="ARBA00022692"/>
    </source>
</evidence>
<comment type="subcellular location">
    <subcellularLocation>
        <location evidence="1">Membrane</location>
    </subcellularLocation>
</comment>
<accession>A0A0W8G1P9</accession>
<keyword evidence="3" id="KW-0997">Cell inner membrane</keyword>
<dbReference type="InterPro" id="IPR026579">
    <property type="entry name" value="FtsQ"/>
</dbReference>
<evidence type="ECO:0000256" key="1">
    <source>
        <dbReference type="ARBA" id="ARBA00004370"/>
    </source>
</evidence>
<organism evidence="10">
    <name type="scientific">hydrocarbon metagenome</name>
    <dbReference type="NCBI Taxonomy" id="938273"/>
    <lineage>
        <taxon>unclassified sequences</taxon>
        <taxon>metagenomes</taxon>
        <taxon>ecological metagenomes</taxon>
    </lineage>
</organism>
<name>A0A0W8G1P9_9ZZZZ</name>
<keyword evidence="6" id="KW-1133">Transmembrane helix</keyword>
<sequence>MSFSLDSKKEIYISMIDINGNVHLPKNSYFEYANLQDKQNYDLLSLSVIRDRLQKHPYIKQVTVGYAGNGKVIVNLIEKEFKAILLANGDRFLMTSKMEALPVLENSQNINYPVIQINSDDRIKPFRIAGSNSEIKTSFKMLTAAKLLNPSLYDNLSEIDFRNKRNAIIRFSSVDYPVIIGRENEIKKLVVFERLWESIGTVQANKLLEYVDLRFTDKVYLGIAGENLQVEETQS</sequence>
<feature type="domain" description="POTRA" evidence="9">
    <location>
        <begin position="11"/>
        <end position="79"/>
    </location>
</feature>
<evidence type="ECO:0000256" key="2">
    <source>
        <dbReference type="ARBA" id="ARBA00022475"/>
    </source>
</evidence>
<dbReference type="Pfam" id="PF08478">
    <property type="entry name" value="POTRA_1"/>
    <property type="match status" value="1"/>
</dbReference>
<evidence type="ECO:0000256" key="7">
    <source>
        <dbReference type="ARBA" id="ARBA00023136"/>
    </source>
</evidence>
<evidence type="ECO:0000256" key="4">
    <source>
        <dbReference type="ARBA" id="ARBA00022618"/>
    </source>
</evidence>
<dbReference type="Pfam" id="PF03799">
    <property type="entry name" value="FtsQ_DivIB_C"/>
    <property type="match status" value="1"/>
</dbReference>
<dbReference type="InterPro" id="IPR005548">
    <property type="entry name" value="Cell_div_FtsQ/DivIB_C"/>
</dbReference>
<proteinExistence type="predicted"/>
<evidence type="ECO:0000256" key="8">
    <source>
        <dbReference type="ARBA" id="ARBA00023306"/>
    </source>
</evidence>